<dbReference type="Proteomes" id="UP001151002">
    <property type="component" value="Unassembled WGS sequence"/>
</dbReference>
<dbReference type="Pfam" id="PF03793">
    <property type="entry name" value="PASTA"/>
    <property type="match status" value="1"/>
</dbReference>
<accession>A0ABT4B149</accession>
<sequence length="217" mass="21635">MHQPLRVLASIVLAVAAAGCSSPEPDVAAPPPAAVTPSAVASGAASAVPSAAVGGGTVPDVTGRRLSEAEQLLGDAGFSSVRAVDGTGAGRRILHKDNWVVQSQDPPAGSEAAAGLAITLSARKPTDGQAEPTSARGVVPDVVCQNLQTAQEALRGAGFFVITSKDGLGQGRLAVVDRNWVVLGQSAEPGSSPEPTELITLTVVKYGEPTGTSGCPS</sequence>
<dbReference type="InterPro" id="IPR005543">
    <property type="entry name" value="PASTA_dom"/>
</dbReference>
<dbReference type="CDD" id="cd06577">
    <property type="entry name" value="PASTA_pknB"/>
    <property type="match status" value="2"/>
</dbReference>
<dbReference type="PROSITE" id="PS51257">
    <property type="entry name" value="PROKAR_LIPOPROTEIN"/>
    <property type="match status" value="1"/>
</dbReference>
<reference evidence="3" key="1">
    <citation type="submission" date="2022-11" db="EMBL/GenBank/DDBJ databases">
        <authorList>
            <person name="Somphong A."/>
            <person name="Phongsopitanun W."/>
        </authorList>
    </citation>
    <scope>NUCLEOTIDE SEQUENCE</scope>
    <source>
        <strain evidence="3">Pm04-4</strain>
    </source>
</reference>
<gene>
    <name evidence="3" type="ORF">OWR29_15215</name>
</gene>
<dbReference type="SMART" id="SM00740">
    <property type="entry name" value="PASTA"/>
    <property type="match status" value="2"/>
</dbReference>
<evidence type="ECO:0000313" key="4">
    <source>
        <dbReference type="Proteomes" id="UP001151002"/>
    </source>
</evidence>
<feature type="domain" description="PASTA" evidence="2">
    <location>
        <begin position="133"/>
        <end position="205"/>
    </location>
</feature>
<proteinExistence type="predicted"/>
<dbReference type="RefSeq" id="WP_267563465.1">
    <property type="nucleotide sequence ID" value="NZ_JAPNTZ010000005.1"/>
</dbReference>
<evidence type="ECO:0000313" key="3">
    <source>
        <dbReference type="EMBL" id="MCY1139348.1"/>
    </source>
</evidence>
<keyword evidence="1" id="KW-0732">Signal</keyword>
<name>A0ABT4B149_9ACTN</name>
<feature type="chain" id="PRO_5045957479" evidence="1">
    <location>
        <begin position="29"/>
        <end position="217"/>
    </location>
</feature>
<dbReference type="Gene3D" id="3.30.10.20">
    <property type="match status" value="2"/>
</dbReference>
<comment type="caution">
    <text evidence="3">The sequence shown here is derived from an EMBL/GenBank/DDBJ whole genome shotgun (WGS) entry which is preliminary data.</text>
</comment>
<protein>
    <submittedName>
        <fullName evidence="3">PASTA domain-containing protein</fullName>
    </submittedName>
</protein>
<organism evidence="3 4">
    <name type="scientific">Paractinoplanes pyxinae</name>
    <dbReference type="NCBI Taxonomy" id="2997416"/>
    <lineage>
        <taxon>Bacteria</taxon>
        <taxon>Bacillati</taxon>
        <taxon>Actinomycetota</taxon>
        <taxon>Actinomycetes</taxon>
        <taxon>Micromonosporales</taxon>
        <taxon>Micromonosporaceae</taxon>
        <taxon>Paractinoplanes</taxon>
    </lineage>
</organism>
<dbReference type="PROSITE" id="PS51178">
    <property type="entry name" value="PASTA"/>
    <property type="match status" value="2"/>
</dbReference>
<feature type="domain" description="PASTA" evidence="2">
    <location>
        <begin position="52"/>
        <end position="124"/>
    </location>
</feature>
<feature type="signal peptide" evidence="1">
    <location>
        <begin position="1"/>
        <end position="28"/>
    </location>
</feature>
<evidence type="ECO:0000256" key="1">
    <source>
        <dbReference type="SAM" id="SignalP"/>
    </source>
</evidence>
<evidence type="ECO:0000259" key="2">
    <source>
        <dbReference type="PROSITE" id="PS51178"/>
    </source>
</evidence>
<keyword evidence="4" id="KW-1185">Reference proteome</keyword>
<dbReference type="EMBL" id="JAPNTZ010000005">
    <property type="protein sequence ID" value="MCY1139348.1"/>
    <property type="molecule type" value="Genomic_DNA"/>
</dbReference>